<organism evidence="1 2">
    <name type="scientific">Peribacillus castrilensis</name>
    <dbReference type="NCBI Taxonomy" id="2897690"/>
    <lineage>
        <taxon>Bacteria</taxon>
        <taxon>Bacillati</taxon>
        <taxon>Bacillota</taxon>
        <taxon>Bacilli</taxon>
        <taxon>Bacillales</taxon>
        <taxon>Bacillaceae</taxon>
        <taxon>Peribacillus</taxon>
    </lineage>
</organism>
<accession>A0AAW9NBG7</accession>
<dbReference type="AlphaFoldDB" id="A0AAW9NBG7"/>
<reference evidence="1 2" key="1">
    <citation type="submission" date="2023-03" db="EMBL/GenBank/DDBJ databases">
        <title>Bacillus Genome Sequencing.</title>
        <authorList>
            <person name="Dunlap C."/>
        </authorList>
    </citation>
    <scope>NUCLEOTIDE SEQUENCE [LARGE SCALE GENOMIC DNA]</scope>
    <source>
        <strain evidence="1 2">B-41290</strain>
    </source>
</reference>
<name>A0AAW9NBG7_9BACI</name>
<dbReference type="RefSeq" id="WP_367406464.1">
    <property type="nucleotide sequence ID" value="NZ_JARNBH010000007.1"/>
</dbReference>
<dbReference type="Proteomes" id="UP001307168">
    <property type="component" value="Unassembled WGS sequence"/>
</dbReference>
<evidence type="ECO:0000313" key="1">
    <source>
        <dbReference type="EMBL" id="MEC0272813.1"/>
    </source>
</evidence>
<gene>
    <name evidence="1" type="ORF">P4706_06980</name>
</gene>
<evidence type="ECO:0000313" key="2">
    <source>
        <dbReference type="Proteomes" id="UP001307168"/>
    </source>
</evidence>
<keyword evidence="2" id="KW-1185">Reference proteome</keyword>
<proteinExistence type="predicted"/>
<dbReference type="EMBL" id="JARNBH010000007">
    <property type="protein sequence ID" value="MEC0272813.1"/>
    <property type="molecule type" value="Genomic_DNA"/>
</dbReference>
<protein>
    <submittedName>
        <fullName evidence="1">Uncharacterized protein</fullName>
    </submittedName>
</protein>
<comment type="caution">
    <text evidence="1">The sequence shown here is derived from an EMBL/GenBank/DDBJ whole genome shotgun (WGS) entry which is preliminary data.</text>
</comment>
<sequence>MTRKSDLAELPKEKILYILSIAGNHIISENYNFYSNQMNDTEISKSLTHIQNIDWSSEGSLKYLKGVSGSNLLAADLITSFKN</sequence>